<dbReference type="RefSeq" id="WP_178931572.1">
    <property type="nucleotide sequence ID" value="NZ_JACBAZ010000002.1"/>
</dbReference>
<evidence type="ECO:0000259" key="2">
    <source>
        <dbReference type="Pfam" id="PF07589"/>
    </source>
</evidence>
<feature type="domain" description="Ice-binding protein C-terminal" evidence="2">
    <location>
        <begin position="201"/>
        <end position="223"/>
    </location>
</feature>
<dbReference type="EMBL" id="JACBAZ010000002">
    <property type="protein sequence ID" value="NWK55030.1"/>
    <property type="molecule type" value="Genomic_DNA"/>
</dbReference>
<evidence type="ECO:0000313" key="3">
    <source>
        <dbReference type="EMBL" id="NWK55030.1"/>
    </source>
</evidence>
<feature type="chain" id="PRO_5032674469" evidence="1">
    <location>
        <begin position="22"/>
        <end position="224"/>
    </location>
</feature>
<accession>A0A851GJZ9</accession>
<keyword evidence="4" id="KW-1185">Reference proteome</keyword>
<sequence>MKNLLIATSFGLLALSNETEAAVITWGSAQNTTATTDISTNGSLVFARAEGNSGGASATVNGVTFAGTNTLGGATGGMLSGATTGNPDFDLLLTNITSGGGAGLINYDLGDLAIGKTYEIQVFFTDQRTSFNNRVMQFASTDGTHTGATVNVAGDPNQDTSSPWGQYAIGTFTVDADGTPDLTLDPDGFGNSHLTAIQVRSIPEPSSAALIGLGGLSLILRRRK</sequence>
<dbReference type="NCBIfam" id="TIGR02595">
    <property type="entry name" value="PEP_CTERM"/>
    <property type="match status" value="1"/>
</dbReference>
<dbReference type="AlphaFoldDB" id="A0A851GJZ9"/>
<protein>
    <submittedName>
        <fullName evidence="3">PEP-CTERM sorting domain-containing protein</fullName>
    </submittedName>
</protein>
<keyword evidence="1" id="KW-0732">Signal</keyword>
<gene>
    <name evidence="3" type="ORF">HW115_05380</name>
</gene>
<dbReference type="Pfam" id="PF07589">
    <property type="entry name" value="PEP-CTERM"/>
    <property type="match status" value="1"/>
</dbReference>
<feature type="signal peptide" evidence="1">
    <location>
        <begin position="1"/>
        <end position="21"/>
    </location>
</feature>
<organism evidence="3 4">
    <name type="scientific">Oceaniferula marina</name>
    <dbReference type="NCBI Taxonomy" id="2748318"/>
    <lineage>
        <taxon>Bacteria</taxon>
        <taxon>Pseudomonadati</taxon>
        <taxon>Verrucomicrobiota</taxon>
        <taxon>Verrucomicrobiia</taxon>
        <taxon>Verrucomicrobiales</taxon>
        <taxon>Verrucomicrobiaceae</taxon>
        <taxon>Oceaniferula</taxon>
    </lineage>
</organism>
<evidence type="ECO:0000313" key="4">
    <source>
        <dbReference type="Proteomes" id="UP000557872"/>
    </source>
</evidence>
<dbReference type="Proteomes" id="UP000557872">
    <property type="component" value="Unassembled WGS sequence"/>
</dbReference>
<proteinExistence type="predicted"/>
<reference evidence="3 4" key="1">
    <citation type="submission" date="2020-07" db="EMBL/GenBank/DDBJ databases">
        <title>Roseicoccus Jingziensis gen. nov., sp. nov., isolated from coastal seawater.</title>
        <authorList>
            <person name="Feng X."/>
        </authorList>
    </citation>
    <scope>NUCLEOTIDE SEQUENCE [LARGE SCALE GENOMIC DNA]</scope>
    <source>
        <strain evidence="3 4">N1E253</strain>
    </source>
</reference>
<dbReference type="InterPro" id="IPR013424">
    <property type="entry name" value="Ice-binding_C"/>
</dbReference>
<evidence type="ECO:0000256" key="1">
    <source>
        <dbReference type="SAM" id="SignalP"/>
    </source>
</evidence>
<comment type="caution">
    <text evidence="3">The sequence shown here is derived from an EMBL/GenBank/DDBJ whole genome shotgun (WGS) entry which is preliminary data.</text>
</comment>
<name>A0A851GJZ9_9BACT</name>